<evidence type="ECO:0000256" key="1">
    <source>
        <dbReference type="SAM" id="MobiDB-lite"/>
    </source>
</evidence>
<organism evidence="3">
    <name type="scientific">Cyberlindnera fabianii</name>
    <name type="common">Yeast</name>
    <name type="synonym">Hansenula fabianii</name>
    <dbReference type="NCBI Taxonomy" id="36022"/>
    <lineage>
        <taxon>Eukaryota</taxon>
        <taxon>Fungi</taxon>
        <taxon>Dikarya</taxon>
        <taxon>Ascomycota</taxon>
        <taxon>Saccharomycotina</taxon>
        <taxon>Saccharomycetes</taxon>
        <taxon>Phaffomycetales</taxon>
        <taxon>Phaffomycetaceae</taxon>
        <taxon>Cyberlindnera</taxon>
    </lineage>
</organism>
<dbReference type="AlphaFoldDB" id="A0A061APR0"/>
<dbReference type="VEuPathDB" id="FungiDB:BON22_0405"/>
<feature type="region of interest" description="Disordered" evidence="1">
    <location>
        <begin position="58"/>
        <end position="89"/>
    </location>
</feature>
<keyword evidence="5" id="KW-1185">Reference proteome</keyword>
<dbReference type="OrthoDB" id="3999982at2759"/>
<evidence type="ECO:0000313" key="5">
    <source>
        <dbReference type="Proteomes" id="UP000189513"/>
    </source>
</evidence>
<dbReference type="EMBL" id="MPUK01000001">
    <property type="protein sequence ID" value="ONH69599.1"/>
    <property type="molecule type" value="Genomic_DNA"/>
</dbReference>
<name>A0A061APR0_CYBFA</name>
<reference evidence="3" key="1">
    <citation type="journal article" date="2014" name="Genome Announc.">
        <title>Genome sequence of the yeast Cyberlindnera fabianii (Hansenula fabianii).</title>
        <authorList>
            <person name="Freel K.C."/>
            <person name="Sarilar V."/>
            <person name="Neuveglise C."/>
            <person name="Devillers H."/>
            <person name="Friedrich A."/>
            <person name="Schacherer J."/>
        </authorList>
    </citation>
    <scope>NUCLEOTIDE SEQUENCE</scope>
    <source>
        <strain evidence="3">YJS4271</strain>
    </source>
</reference>
<evidence type="ECO:0000313" key="3">
    <source>
        <dbReference type="EMBL" id="CDR37353.1"/>
    </source>
</evidence>
<keyword evidence="2" id="KW-0472">Membrane</keyword>
<dbReference type="Proteomes" id="UP000189513">
    <property type="component" value="Unassembled WGS sequence"/>
</dbReference>
<protein>
    <submittedName>
        <fullName evidence="3">CYFA0S01e09912g1_1</fullName>
    </submittedName>
</protein>
<evidence type="ECO:0000313" key="4">
    <source>
        <dbReference type="EMBL" id="ONH69599.1"/>
    </source>
</evidence>
<evidence type="ECO:0000256" key="2">
    <source>
        <dbReference type="SAM" id="Phobius"/>
    </source>
</evidence>
<sequence length="108" mass="12117">MSQLSPTFKKNLNNFAFVCSIAIGSIYVVKSFINKKRDTTFTPDHFSQEQRANDNIAKIQPGLPEPTGKYKRKSDFEAAPGAYQSRRGGDRFSGILDLNWLKGGDDKK</sequence>
<proteinExistence type="predicted"/>
<accession>A0A061APR0</accession>
<keyword evidence="2" id="KW-1133">Transmembrane helix</keyword>
<feature type="transmembrane region" description="Helical" evidence="2">
    <location>
        <begin position="12"/>
        <end position="29"/>
    </location>
</feature>
<dbReference type="OMA" id="REQDYDI"/>
<reference evidence="5" key="2">
    <citation type="journal article" date="2017" name="Genome Announc.">
        <title>Genome sequences of Cyberlindnera fabianii 65, Pichia kudriavzevii 129, and Saccharomyces cerevisiae 131 isolated from fermented masau fruits in Zimbabwe.</title>
        <authorList>
            <person name="van Rijswijck I.M.H."/>
            <person name="Derks M.F.L."/>
            <person name="Abee T."/>
            <person name="de Ridder D."/>
            <person name="Smid E.J."/>
        </authorList>
    </citation>
    <scope>NUCLEOTIDE SEQUENCE [LARGE SCALE GENOMIC DNA]</scope>
    <source>
        <strain evidence="5">65</strain>
    </source>
</reference>
<reference evidence="4" key="3">
    <citation type="submission" date="2017-01" db="EMBL/GenBank/DDBJ databases">
        <authorList>
            <person name="Mah S.A."/>
            <person name="Swanson W.J."/>
            <person name="Moy G.W."/>
            <person name="Vacquier V.D."/>
        </authorList>
    </citation>
    <scope>NUCLEOTIDE SEQUENCE [LARGE SCALE GENOMIC DNA]</scope>
    <source>
        <strain evidence="4">65</strain>
    </source>
</reference>
<dbReference type="EMBL" id="LK052886">
    <property type="protein sequence ID" value="CDR37353.1"/>
    <property type="molecule type" value="Genomic_DNA"/>
</dbReference>
<gene>
    <name evidence="4" type="ORF">BON22_0405</name>
    <name evidence="3" type="ORF">CYFA0S_01e09912g</name>
</gene>
<keyword evidence="2" id="KW-0812">Transmembrane</keyword>